<keyword evidence="5" id="KW-0804">Transcription</keyword>
<protein>
    <submittedName>
        <fullName evidence="8">Group3 RNA polymerase ECF-type sigma factor SigI</fullName>
    </submittedName>
</protein>
<keyword evidence="3" id="KW-0731">Sigma factor</keyword>
<keyword evidence="9" id="KW-1185">Reference proteome</keyword>
<dbReference type="Gene3D" id="1.10.10.10">
    <property type="entry name" value="Winged helix-like DNA-binding domain superfamily/Winged helix DNA-binding domain"/>
    <property type="match status" value="1"/>
</dbReference>
<dbReference type="SUPFAM" id="SSF88946">
    <property type="entry name" value="Sigma2 domain of RNA polymerase sigma factors"/>
    <property type="match status" value="1"/>
</dbReference>
<dbReference type="Proteomes" id="UP000681526">
    <property type="component" value="Unassembled WGS sequence"/>
</dbReference>
<reference evidence="8 9" key="1">
    <citation type="submission" date="2021-04" db="EMBL/GenBank/DDBJ databases">
        <authorList>
            <person name="Rakotoarivonina H."/>
        </authorList>
    </citation>
    <scope>NUCLEOTIDE SEQUENCE [LARGE SCALE GENOMIC DNA]</scope>
    <source>
        <strain evidence="8 9">XE</strain>
    </source>
</reference>
<proteinExistence type="inferred from homology"/>
<evidence type="ECO:0000256" key="1">
    <source>
        <dbReference type="ARBA" id="ARBA00010641"/>
    </source>
</evidence>
<comment type="caution">
    <text evidence="8">The sequence shown here is derived from an EMBL/GenBank/DDBJ whole genome shotgun (WGS) entry which is preliminary data.</text>
</comment>
<accession>A0ABM8V6F9</accession>
<dbReference type="InterPro" id="IPR039425">
    <property type="entry name" value="RNA_pol_sigma-70-like"/>
</dbReference>
<dbReference type="Gene3D" id="1.10.1740.10">
    <property type="match status" value="1"/>
</dbReference>
<gene>
    <name evidence="8" type="primary">txxe 1902-sigI</name>
    <name evidence="8" type="ORF">TXXE_13735</name>
</gene>
<dbReference type="Pfam" id="PF04545">
    <property type="entry name" value="Sigma70_r4"/>
    <property type="match status" value="1"/>
</dbReference>
<dbReference type="Pfam" id="PF04542">
    <property type="entry name" value="Sigma70_r2"/>
    <property type="match status" value="1"/>
</dbReference>
<keyword evidence="2" id="KW-0805">Transcription regulation</keyword>
<evidence type="ECO:0000313" key="9">
    <source>
        <dbReference type="Proteomes" id="UP000681526"/>
    </source>
</evidence>
<feature type="domain" description="RNA polymerase sigma-70 region 2" evidence="6">
    <location>
        <begin position="26"/>
        <end position="94"/>
    </location>
</feature>
<dbReference type="NCBIfam" id="TIGR02937">
    <property type="entry name" value="sigma70-ECF"/>
    <property type="match status" value="1"/>
</dbReference>
<dbReference type="InterPro" id="IPR036388">
    <property type="entry name" value="WH-like_DNA-bd_sf"/>
</dbReference>
<evidence type="ECO:0000256" key="3">
    <source>
        <dbReference type="ARBA" id="ARBA00023082"/>
    </source>
</evidence>
<dbReference type="InterPro" id="IPR007630">
    <property type="entry name" value="RNA_pol_sigma70_r4"/>
</dbReference>
<dbReference type="RefSeq" id="WP_213485058.1">
    <property type="nucleotide sequence ID" value="NZ_CAJRAY010000070.1"/>
</dbReference>
<evidence type="ECO:0000313" key="8">
    <source>
        <dbReference type="EMBL" id="CAG5090024.1"/>
    </source>
</evidence>
<evidence type="ECO:0000256" key="4">
    <source>
        <dbReference type="ARBA" id="ARBA00023125"/>
    </source>
</evidence>
<dbReference type="InterPro" id="IPR014284">
    <property type="entry name" value="RNA_pol_sigma-70_dom"/>
</dbReference>
<keyword evidence="4" id="KW-0238">DNA-binding</keyword>
<dbReference type="SUPFAM" id="SSF88659">
    <property type="entry name" value="Sigma3 and sigma4 domains of RNA polymerase sigma factors"/>
    <property type="match status" value="1"/>
</dbReference>
<dbReference type="InterPro" id="IPR013325">
    <property type="entry name" value="RNA_pol_sigma_r2"/>
</dbReference>
<evidence type="ECO:0000256" key="5">
    <source>
        <dbReference type="ARBA" id="ARBA00023163"/>
    </source>
</evidence>
<dbReference type="PANTHER" id="PTHR43133:SF62">
    <property type="entry name" value="RNA POLYMERASE SIGMA FACTOR SIGZ"/>
    <property type="match status" value="1"/>
</dbReference>
<evidence type="ECO:0000256" key="2">
    <source>
        <dbReference type="ARBA" id="ARBA00023015"/>
    </source>
</evidence>
<organism evidence="8 9">
    <name type="scientific">Thermobacillus xylanilyticus</name>
    <dbReference type="NCBI Taxonomy" id="76633"/>
    <lineage>
        <taxon>Bacteria</taxon>
        <taxon>Bacillati</taxon>
        <taxon>Bacillota</taxon>
        <taxon>Bacilli</taxon>
        <taxon>Bacillales</taxon>
        <taxon>Paenibacillaceae</taxon>
        <taxon>Thermobacillus</taxon>
    </lineage>
</organism>
<name>A0ABM8V6F9_THEXY</name>
<evidence type="ECO:0000259" key="6">
    <source>
        <dbReference type="Pfam" id="PF04542"/>
    </source>
</evidence>
<dbReference type="EMBL" id="CAJRAY010000070">
    <property type="protein sequence ID" value="CAG5090024.1"/>
    <property type="molecule type" value="Genomic_DNA"/>
</dbReference>
<dbReference type="PANTHER" id="PTHR43133">
    <property type="entry name" value="RNA POLYMERASE ECF-TYPE SIGMA FACTO"/>
    <property type="match status" value="1"/>
</dbReference>
<feature type="domain" description="RNA polymerase sigma-70 region 4" evidence="7">
    <location>
        <begin position="133"/>
        <end position="182"/>
    </location>
</feature>
<sequence>MDRRGDDMAAVLEAMCAGSVEAFDRFYERYAPLVMHIALRVMDDRMEAEDLCHDVFLEVLRTGRRFDRSRGSIESWLAVLTRSRGLDRLRRSRRAVPGGADAAIGRIAGLETAASAPEDTVVLRFQQAAVREAFAALPSQQRRALATAYYREKTQREMADEWNVPLGTVKSWIRGGIANLRKQMAVRGWLSGGEGGTRHDAK</sequence>
<dbReference type="InterPro" id="IPR013324">
    <property type="entry name" value="RNA_pol_sigma_r3/r4-like"/>
</dbReference>
<evidence type="ECO:0000259" key="7">
    <source>
        <dbReference type="Pfam" id="PF04545"/>
    </source>
</evidence>
<comment type="similarity">
    <text evidence="1">Belongs to the sigma-70 factor family. ECF subfamily.</text>
</comment>
<dbReference type="InterPro" id="IPR007627">
    <property type="entry name" value="RNA_pol_sigma70_r2"/>
</dbReference>